<organism evidence="3 4">
    <name type="scientific">Exophiala bonariae</name>
    <dbReference type="NCBI Taxonomy" id="1690606"/>
    <lineage>
        <taxon>Eukaryota</taxon>
        <taxon>Fungi</taxon>
        <taxon>Dikarya</taxon>
        <taxon>Ascomycota</taxon>
        <taxon>Pezizomycotina</taxon>
        <taxon>Eurotiomycetes</taxon>
        <taxon>Chaetothyriomycetidae</taxon>
        <taxon>Chaetothyriales</taxon>
        <taxon>Herpotrichiellaceae</taxon>
        <taxon>Exophiala</taxon>
    </lineage>
</organism>
<dbReference type="CDD" id="cd05233">
    <property type="entry name" value="SDR_c"/>
    <property type="match status" value="1"/>
</dbReference>
<dbReference type="AlphaFoldDB" id="A0AAV9NA43"/>
<keyword evidence="4" id="KW-1185">Reference proteome</keyword>
<comment type="caution">
    <text evidence="3">The sequence shown here is derived from an EMBL/GenBank/DDBJ whole genome shotgun (WGS) entry which is preliminary data.</text>
</comment>
<dbReference type="PANTHER" id="PTHR43639">
    <property type="entry name" value="OXIDOREDUCTASE, SHORT-CHAIN DEHYDROGENASE/REDUCTASE FAMILY (AFU_ORTHOLOGUE AFUA_5G02870)"/>
    <property type="match status" value="1"/>
</dbReference>
<protein>
    <submittedName>
        <fullName evidence="3">Uncharacterized protein</fullName>
    </submittedName>
</protein>
<dbReference type="Pfam" id="PF00106">
    <property type="entry name" value="adh_short"/>
    <property type="match status" value="1"/>
</dbReference>
<reference evidence="3 4" key="1">
    <citation type="submission" date="2023-08" db="EMBL/GenBank/DDBJ databases">
        <title>Black Yeasts Isolated from many extreme environments.</title>
        <authorList>
            <person name="Coleine C."/>
            <person name="Stajich J.E."/>
            <person name="Selbmann L."/>
        </authorList>
    </citation>
    <scope>NUCLEOTIDE SEQUENCE [LARGE SCALE GENOMIC DNA]</scope>
    <source>
        <strain evidence="3 4">CCFEE 5792</strain>
    </source>
</reference>
<dbReference type="EMBL" id="JAVRRD010000012">
    <property type="protein sequence ID" value="KAK5053056.1"/>
    <property type="molecule type" value="Genomic_DNA"/>
</dbReference>
<proteinExistence type="inferred from homology"/>
<name>A0AAV9NA43_9EURO</name>
<dbReference type="Proteomes" id="UP001358417">
    <property type="component" value="Unassembled WGS sequence"/>
</dbReference>
<evidence type="ECO:0000313" key="3">
    <source>
        <dbReference type="EMBL" id="KAK5053056.1"/>
    </source>
</evidence>
<evidence type="ECO:0000256" key="2">
    <source>
        <dbReference type="ARBA" id="ARBA00023002"/>
    </source>
</evidence>
<gene>
    <name evidence="3" type="ORF">LTR84_002030</name>
</gene>
<dbReference type="InterPro" id="IPR002347">
    <property type="entry name" value="SDR_fam"/>
</dbReference>
<comment type="similarity">
    <text evidence="1">Belongs to the short-chain dehydrogenases/reductases (SDR) family.</text>
</comment>
<dbReference type="GeneID" id="89970242"/>
<evidence type="ECO:0000256" key="1">
    <source>
        <dbReference type="ARBA" id="ARBA00006484"/>
    </source>
</evidence>
<dbReference type="GO" id="GO:0016491">
    <property type="term" value="F:oxidoreductase activity"/>
    <property type="evidence" value="ECO:0007669"/>
    <property type="project" value="UniProtKB-KW"/>
</dbReference>
<sequence length="158" mass="17136">MHEGASLEEGALVATNYPHAELQAEVETVLTQIRVLNATHSQDAFAIEADLSTTTGPSELVAKVFEQSKRDKGDILINNAGLAIMTPIKAVTLEEWDKHINLNARGTFLLTQAVLPYLSKGSRIVNLSSSGARQPYMASSVYNGTKAMIESFTRCWAA</sequence>
<accession>A0AAV9NA43</accession>
<dbReference type="RefSeq" id="XP_064706498.1">
    <property type="nucleotide sequence ID" value="XM_064845644.1"/>
</dbReference>
<dbReference type="PANTHER" id="PTHR43639:SF1">
    <property type="entry name" value="SHORT-CHAIN DEHYDROGENASE_REDUCTASE FAMILY PROTEIN"/>
    <property type="match status" value="1"/>
</dbReference>
<evidence type="ECO:0000313" key="4">
    <source>
        <dbReference type="Proteomes" id="UP001358417"/>
    </source>
</evidence>
<dbReference type="Gene3D" id="3.40.50.720">
    <property type="entry name" value="NAD(P)-binding Rossmann-like Domain"/>
    <property type="match status" value="1"/>
</dbReference>
<dbReference type="InterPro" id="IPR036291">
    <property type="entry name" value="NAD(P)-bd_dom_sf"/>
</dbReference>
<keyword evidence="2" id="KW-0560">Oxidoreductase</keyword>
<dbReference type="PRINTS" id="PR00081">
    <property type="entry name" value="GDHRDH"/>
</dbReference>
<dbReference type="SUPFAM" id="SSF51735">
    <property type="entry name" value="NAD(P)-binding Rossmann-fold domains"/>
    <property type="match status" value="1"/>
</dbReference>
<dbReference type="PRINTS" id="PR00080">
    <property type="entry name" value="SDRFAMILY"/>
</dbReference>